<dbReference type="AlphaFoldDB" id="A0A0A9G566"/>
<dbReference type="EMBL" id="GBRH01179307">
    <property type="protein sequence ID" value="JAE18589.1"/>
    <property type="molecule type" value="Transcribed_RNA"/>
</dbReference>
<reference evidence="1" key="1">
    <citation type="submission" date="2014-09" db="EMBL/GenBank/DDBJ databases">
        <authorList>
            <person name="Magalhaes I.L.F."/>
            <person name="Oliveira U."/>
            <person name="Santos F.R."/>
            <person name="Vidigal T.H.D.A."/>
            <person name="Brescovit A.D."/>
            <person name="Santos A.J."/>
        </authorList>
    </citation>
    <scope>NUCLEOTIDE SEQUENCE</scope>
    <source>
        <tissue evidence="1">Shoot tissue taken approximately 20 cm above the soil surface</tissue>
    </source>
</reference>
<proteinExistence type="predicted"/>
<reference evidence="1" key="2">
    <citation type="journal article" date="2015" name="Data Brief">
        <title>Shoot transcriptome of the giant reed, Arundo donax.</title>
        <authorList>
            <person name="Barrero R.A."/>
            <person name="Guerrero F.D."/>
            <person name="Moolhuijzen P."/>
            <person name="Goolsby J.A."/>
            <person name="Tidwell J."/>
            <person name="Bellgard S.E."/>
            <person name="Bellgard M.I."/>
        </authorList>
    </citation>
    <scope>NUCLEOTIDE SEQUENCE</scope>
    <source>
        <tissue evidence="1">Shoot tissue taken approximately 20 cm above the soil surface</tissue>
    </source>
</reference>
<name>A0A0A9G566_ARUDO</name>
<organism evidence="1">
    <name type="scientific">Arundo donax</name>
    <name type="common">Giant reed</name>
    <name type="synonym">Donax arundinaceus</name>
    <dbReference type="NCBI Taxonomy" id="35708"/>
    <lineage>
        <taxon>Eukaryota</taxon>
        <taxon>Viridiplantae</taxon>
        <taxon>Streptophyta</taxon>
        <taxon>Embryophyta</taxon>
        <taxon>Tracheophyta</taxon>
        <taxon>Spermatophyta</taxon>
        <taxon>Magnoliopsida</taxon>
        <taxon>Liliopsida</taxon>
        <taxon>Poales</taxon>
        <taxon>Poaceae</taxon>
        <taxon>PACMAD clade</taxon>
        <taxon>Arundinoideae</taxon>
        <taxon>Arundineae</taxon>
        <taxon>Arundo</taxon>
    </lineage>
</organism>
<accession>A0A0A9G566</accession>
<evidence type="ECO:0000313" key="1">
    <source>
        <dbReference type="EMBL" id="JAE18589.1"/>
    </source>
</evidence>
<sequence length="64" mass="7705">MHTKSITIQRRVFSHRKHNYTAKSFLSTKHTYKHRINIQCSKQHFHFAVSANRDQAVVLRTRKK</sequence>
<protein>
    <submittedName>
        <fullName evidence="1">Uncharacterized protein</fullName>
    </submittedName>
</protein>